<evidence type="ECO:0000313" key="1">
    <source>
        <dbReference type="EMBL" id="CYV42945.1"/>
    </source>
</evidence>
<dbReference type="Proteomes" id="UP000074825">
    <property type="component" value="Unassembled WGS sequence"/>
</dbReference>
<sequence>MARYSNTSNSLHLNVYIDQADQNIPSNSSTVNWRVTVSRTGNYYTYNQSGDSTLVVTIDGVQVHSSNPRWATSGEEVQLASGSRTISHNADGSKSVSISANFDPNNGIHGRIITSGNLGLTTIPRSSSVGVSSGVIGSALTININRQSSSFKHTVRYVWGNKSETIATNVDTSTTWTIPLDFANDIPDSTSGTGTIYVDTYSGSTKIGTQSTAFTASVPDSIKPSLTGFTLVDGNTAARTLIPGEQQFVQIVSNIAVHFGQATGAYGSTITSYHAEIVGKNQSTSQNGGSLGIMNYHGQVTIRARATDSRGRTSNTIERTVTVLEYFAPALNFSVERSGATSSTFSILRNARIAPLTVGGSQRNIMTLTFRVAPADSNNYTTDNGPASGTFTTLASLTNSLANLSGTYSSDKSWDVIGILEDKFTRSEFKIKVSTEAVVFSYEKGNRFAVGKIVDTNLPKGSIESTGGYYLNGKPIQQHQLTSNAGRSPYNAPGTLDLNTKTINEFFACNEPVNGPVVGSDRSEFYVAVYSESDNYLSQNAIQKGTGRMFTRTRHGGTWTPWVEYATTNHPMLQEKPLKTLTMRFPYGLNATLIRKDSLVTITLNRRITNIDVFEYSQMVEIIPSGYRPTVETHMLMAPNVGSFTKSPSVLHFASDGKIRLTNGTGGAHVYTGTITYITNDPYPA</sequence>
<dbReference type="EMBL" id="FIIF01000001">
    <property type="protein sequence ID" value="CYV42945.1"/>
    <property type="molecule type" value="Genomic_DNA"/>
</dbReference>
<dbReference type="CDD" id="cd19958">
    <property type="entry name" value="pyocin_knob"/>
    <property type="match status" value="1"/>
</dbReference>
<dbReference type="RefSeq" id="WP_044758016.1">
    <property type="nucleotide sequence ID" value="NZ_CEDN01000105.1"/>
</dbReference>
<accession>A0A0Z8IWI8</accession>
<reference evidence="1 2" key="1">
    <citation type="submission" date="2016-02" db="EMBL/GenBank/DDBJ databases">
        <authorList>
            <consortium name="Pathogen Informatics"/>
        </authorList>
    </citation>
    <scope>NUCLEOTIDE SEQUENCE [LARGE SCALE GENOMIC DNA]</scope>
    <source>
        <strain evidence="1 2">LSS82</strain>
    </source>
</reference>
<organism evidence="1 2">
    <name type="scientific">Streptococcus suis</name>
    <dbReference type="NCBI Taxonomy" id="1307"/>
    <lineage>
        <taxon>Bacteria</taxon>
        <taxon>Bacillati</taxon>
        <taxon>Bacillota</taxon>
        <taxon>Bacilli</taxon>
        <taxon>Lactobacillales</taxon>
        <taxon>Streptococcaceae</taxon>
        <taxon>Streptococcus</taxon>
    </lineage>
</organism>
<dbReference type="AlphaFoldDB" id="A0A0Z8IWI8"/>
<name>A0A0Z8IWI8_STRSU</name>
<dbReference type="InterPro" id="IPR008577">
    <property type="entry name" value="DUF859"/>
</dbReference>
<dbReference type="Pfam" id="PF05895">
    <property type="entry name" value="DUF859"/>
    <property type="match status" value="1"/>
</dbReference>
<protein>
    <submittedName>
        <fullName evidence="1">Phage structural protein</fullName>
    </submittedName>
</protein>
<gene>
    <name evidence="1" type="ORF">ERS132444_00169</name>
</gene>
<proteinExistence type="predicted"/>
<evidence type="ECO:0000313" key="2">
    <source>
        <dbReference type="Proteomes" id="UP000074825"/>
    </source>
</evidence>